<dbReference type="InterPro" id="IPR035873">
    <property type="entry name" value="PhpC"/>
</dbReference>
<dbReference type="GO" id="GO:0017000">
    <property type="term" value="P:antibiotic biosynthetic process"/>
    <property type="evidence" value="ECO:0007669"/>
    <property type="project" value="InterPro"/>
</dbReference>
<keyword evidence="1" id="KW-0560">Oxidoreductase</keyword>
<dbReference type="Gene3D" id="1.20.1090.10">
    <property type="entry name" value="Dehydroquinate synthase-like - alpha domain"/>
    <property type="match status" value="1"/>
</dbReference>
<dbReference type="InterPro" id="IPR039697">
    <property type="entry name" value="Alcohol_dehydrogenase_Fe"/>
</dbReference>
<dbReference type="Pfam" id="PF00465">
    <property type="entry name" value="Fe-ADH"/>
    <property type="match status" value="1"/>
</dbReference>
<proteinExistence type="predicted"/>
<dbReference type="EMBL" id="JACASV010000102">
    <property type="protein sequence ID" value="NWJ44067.1"/>
    <property type="molecule type" value="Genomic_DNA"/>
</dbReference>
<evidence type="ECO:0000256" key="1">
    <source>
        <dbReference type="ARBA" id="ARBA00023002"/>
    </source>
</evidence>
<organism evidence="4 5">
    <name type="scientific">Marine Group I thaumarchaeote</name>
    <dbReference type="NCBI Taxonomy" id="2511932"/>
    <lineage>
        <taxon>Archaea</taxon>
        <taxon>Nitrososphaerota</taxon>
        <taxon>Marine Group I</taxon>
    </lineage>
</organism>
<name>A0A7K4MS08_9ARCH</name>
<dbReference type="PROSITE" id="PS00913">
    <property type="entry name" value="ADH_IRON_1"/>
    <property type="match status" value="1"/>
</dbReference>
<dbReference type="CDD" id="cd08182">
    <property type="entry name" value="HEPD"/>
    <property type="match status" value="1"/>
</dbReference>
<dbReference type="GO" id="GO:0046872">
    <property type="term" value="F:metal ion binding"/>
    <property type="evidence" value="ECO:0007669"/>
    <property type="project" value="InterPro"/>
</dbReference>
<evidence type="ECO:0000313" key="4">
    <source>
        <dbReference type="EMBL" id="NWJ44067.1"/>
    </source>
</evidence>
<evidence type="ECO:0000259" key="2">
    <source>
        <dbReference type="Pfam" id="PF00465"/>
    </source>
</evidence>
<reference evidence="4 5" key="1">
    <citation type="journal article" date="2019" name="Environ. Microbiol.">
        <title>Genomics insights into ecotype formation of ammonia-oxidizing archaea in the deep ocean.</title>
        <authorList>
            <person name="Wang Y."/>
            <person name="Huang J.M."/>
            <person name="Cui G.J."/>
            <person name="Nunoura T."/>
            <person name="Takaki Y."/>
            <person name="Li W.L."/>
            <person name="Li J."/>
            <person name="Gao Z.M."/>
            <person name="Takai K."/>
            <person name="Zhang A.Q."/>
            <person name="Stepanauskas R."/>
        </authorList>
    </citation>
    <scope>NUCLEOTIDE SEQUENCE [LARGE SCALE GENOMIC DNA]</scope>
    <source>
        <strain evidence="4 5">L15b</strain>
    </source>
</reference>
<dbReference type="InterPro" id="IPR056798">
    <property type="entry name" value="ADH_Fe_C"/>
</dbReference>
<dbReference type="Pfam" id="PF25137">
    <property type="entry name" value="ADH_Fe_C"/>
    <property type="match status" value="1"/>
</dbReference>
<accession>A0A7K4MS08</accession>
<dbReference type="PANTHER" id="PTHR11496">
    <property type="entry name" value="ALCOHOL DEHYDROGENASE"/>
    <property type="match status" value="1"/>
</dbReference>
<dbReference type="Proteomes" id="UP000523105">
    <property type="component" value="Unassembled WGS sequence"/>
</dbReference>
<dbReference type="InterPro" id="IPR018211">
    <property type="entry name" value="ADH_Fe_CS"/>
</dbReference>
<dbReference type="AlphaFoldDB" id="A0A7K4MS08"/>
<evidence type="ECO:0000313" key="5">
    <source>
        <dbReference type="Proteomes" id="UP000523105"/>
    </source>
</evidence>
<feature type="domain" description="Fe-containing alcohol dehydrogenase-like C-terminal" evidence="3">
    <location>
        <begin position="181"/>
        <end position="363"/>
    </location>
</feature>
<comment type="caution">
    <text evidence="4">The sequence shown here is derived from an EMBL/GenBank/DDBJ whole genome shotgun (WGS) entry which is preliminary data.</text>
</comment>
<protein>
    <submittedName>
        <fullName evidence="4">Phosphonoacetaldehyde reductase</fullName>
    </submittedName>
</protein>
<dbReference type="PANTHER" id="PTHR11496:SF103">
    <property type="entry name" value="DEHYDROGENASE, PUTATIVE-RELATED"/>
    <property type="match status" value="1"/>
</dbReference>
<dbReference type="GO" id="GO:0004022">
    <property type="term" value="F:alcohol dehydrogenase (NAD+) activity"/>
    <property type="evidence" value="ECO:0007669"/>
    <property type="project" value="TreeGrafter"/>
</dbReference>
<dbReference type="Gene3D" id="3.40.50.1970">
    <property type="match status" value="1"/>
</dbReference>
<sequence length="365" mass="40648">MSNYFNPVKIIYTENWLNKLKICQKYLSISNPILVTSPGNRKRLKLDSKFNSDSIFSEIGENPNFADCGNVISFCNGKNYDGVIAQGGGSVMDLAKVVMAFLSTGESDIVDLLEYKEKYERSIPSIFLPTTHGTGSEVTMWGTVWDMKEKKKYSISHIELYPSIAILDGNLTVSLPMDISIMTILDALSHSFESIWNKNANEKSTEYAIEAITIILSNVEFLKQNPTDLNVRNKLLEAAAKAGLAFSNTKTAAAHSISYPLTIRFGIPHGVASSLSLIPLLEINGEHIKEPLDKIYQTLDITIDELIKKIKAIPKGIIPYTLSEWGIQEEDLSQLVEESFTKGRMDNNIVDLTQDDVLDILNSIK</sequence>
<evidence type="ECO:0000259" key="3">
    <source>
        <dbReference type="Pfam" id="PF25137"/>
    </source>
</evidence>
<dbReference type="InterPro" id="IPR001670">
    <property type="entry name" value="ADH_Fe/GldA"/>
</dbReference>
<feature type="domain" description="Alcohol dehydrogenase iron-type/glycerol dehydrogenase GldA" evidence="2">
    <location>
        <begin position="7"/>
        <end position="168"/>
    </location>
</feature>
<dbReference type="SUPFAM" id="SSF56796">
    <property type="entry name" value="Dehydroquinate synthase-like"/>
    <property type="match status" value="1"/>
</dbReference>
<gene>
    <name evidence="4" type="ORF">HX837_07705</name>
</gene>